<evidence type="ECO:0000313" key="3">
    <source>
        <dbReference type="Proteomes" id="UP000000311"/>
    </source>
</evidence>
<reference evidence="2 3" key="1">
    <citation type="journal article" date="2010" name="Science">
        <title>Genomic comparison of the ants Camponotus floridanus and Harpegnathos saltator.</title>
        <authorList>
            <person name="Bonasio R."/>
            <person name="Zhang G."/>
            <person name="Ye C."/>
            <person name="Mutti N.S."/>
            <person name="Fang X."/>
            <person name="Qin N."/>
            <person name="Donahue G."/>
            <person name="Yang P."/>
            <person name="Li Q."/>
            <person name="Li C."/>
            <person name="Zhang P."/>
            <person name="Huang Z."/>
            <person name="Berger S.L."/>
            <person name="Reinberg D."/>
            <person name="Wang J."/>
            <person name="Liebig J."/>
        </authorList>
    </citation>
    <scope>NUCLEOTIDE SEQUENCE [LARGE SCALE GENOMIC DNA]</scope>
    <source>
        <strain evidence="3">C129</strain>
    </source>
</reference>
<dbReference type="InParanoid" id="E2A425"/>
<name>E2A425_CAMFO</name>
<sequence length="207" mass="22592">MDMQAYDLDRSARVGPVSTRDRCSCGSLTPQCLQLAKSFAEWRFTISTELADIGGGGGSDDGIGVGGRLVLEALDLSAGLLWGMLTCPREMLFSVLDSPLASSSGPCVIRILVDDPYESFWKTRVFPSATGVTSQQYRRMLGTKVQSLRAPTTTGSSFSCKLSRPRQQNSRLRDGTEILVDKFAPRIHRYSDGAIVPIRSGFISIKF</sequence>
<evidence type="ECO:0000313" key="2">
    <source>
        <dbReference type="EMBL" id="EFN71791.1"/>
    </source>
</evidence>
<organism evidence="3">
    <name type="scientific">Camponotus floridanus</name>
    <name type="common">Florida carpenter ant</name>
    <dbReference type="NCBI Taxonomy" id="104421"/>
    <lineage>
        <taxon>Eukaryota</taxon>
        <taxon>Metazoa</taxon>
        <taxon>Ecdysozoa</taxon>
        <taxon>Arthropoda</taxon>
        <taxon>Hexapoda</taxon>
        <taxon>Insecta</taxon>
        <taxon>Pterygota</taxon>
        <taxon>Neoptera</taxon>
        <taxon>Endopterygota</taxon>
        <taxon>Hymenoptera</taxon>
        <taxon>Apocrita</taxon>
        <taxon>Aculeata</taxon>
        <taxon>Formicoidea</taxon>
        <taxon>Formicidae</taxon>
        <taxon>Formicinae</taxon>
        <taxon>Camponotus</taxon>
    </lineage>
</organism>
<gene>
    <name evidence="2" type="ORF">EAG_07542</name>
</gene>
<feature type="region of interest" description="Disordered" evidence="1">
    <location>
        <begin position="150"/>
        <end position="169"/>
    </location>
</feature>
<dbReference type="AlphaFoldDB" id="E2A425"/>
<evidence type="ECO:0000256" key="1">
    <source>
        <dbReference type="SAM" id="MobiDB-lite"/>
    </source>
</evidence>
<dbReference type="Proteomes" id="UP000000311">
    <property type="component" value="Unassembled WGS sequence"/>
</dbReference>
<keyword evidence="3" id="KW-1185">Reference proteome</keyword>
<proteinExistence type="predicted"/>
<accession>E2A425</accession>
<dbReference type="EMBL" id="GL436526">
    <property type="protein sequence ID" value="EFN71791.1"/>
    <property type="molecule type" value="Genomic_DNA"/>
</dbReference>
<protein>
    <submittedName>
        <fullName evidence="2">Uncharacterized protein</fullName>
    </submittedName>
</protein>